<gene>
    <name evidence="4" type="ORF">C8D89_11321</name>
</gene>
<dbReference type="PANTHER" id="PTHR46268:SF6">
    <property type="entry name" value="UNIVERSAL STRESS PROTEIN UP12"/>
    <property type="match status" value="1"/>
</dbReference>
<feature type="domain" description="UspA" evidence="3">
    <location>
        <begin position="17"/>
        <end position="149"/>
    </location>
</feature>
<protein>
    <submittedName>
        <fullName evidence="4">Nucleotide-binding universal stress UspA family protein</fullName>
    </submittedName>
</protein>
<dbReference type="EMBL" id="QEKW01000013">
    <property type="protein sequence ID" value="PVZ06283.1"/>
    <property type="molecule type" value="Genomic_DNA"/>
</dbReference>
<proteinExistence type="inferred from homology"/>
<keyword evidence="5" id="KW-1185">Reference proteome</keyword>
<sequence length="308" mass="31444">MTVTSMGARVPPRTPSVVVGVGGGLLRTRVLDRAVAEARHRDRTVRIVHAHEPEAAADTADTAGTAGTAGTADTDDAGERAERYLHRTAPDLEVRRTCAEEEPAAALAAACGPATVLVVGDRRRRLGSDAGRTTEGLVAIAPCPVLVVPEYRAPSPAGTPQRAVVVVGIDDAPGAAEVLLRALRVAEMHGEAVEVVRAVGEVEYGADGIARRPEDGNEAAPVEALVAAARAQVPGVPVEVVVAEDRAARLLLARAAGADLVVVGHRGRTAGELVGVGSTTLSLLLSAPCPVLVLGPAITTGHTAPRGE</sequence>
<evidence type="ECO:0000313" key="5">
    <source>
        <dbReference type="Proteomes" id="UP000245639"/>
    </source>
</evidence>
<feature type="region of interest" description="Disordered" evidence="2">
    <location>
        <begin position="51"/>
        <end position="78"/>
    </location>
</feature>
<dbReference type="SUPFAM" id="SSF52402">
    <property type="entry name" value="Adenine nucleotide alpha hydrolases-like"/>
    <property type="match status" value="2"/>
</dbReference>
<comment type="similarity">
    <text evidence="1">Belongs to the universal stress protein A family.</text>
</comment>
<feature type="compositionally biased region" description="Low complexity" evidence="2">
    <location>
        <begin position="56"/>
        <end position="72"/>
    </location>
</feature>
<evidence type="ECO:0000256" key="1">
    <source>
        <dbReference type="ARBA" id="ARBA00008791"/>
    </source>
</evidence>
<evidence type="ECO:0000259" key="3">
    <source>
        <dbReference type="Pfam" id="PF00582"/>
    </source>
</evidence>
<dbReference type="AlphaFoldDB" id="A0A2U1F273"/>
<feature type="domain" description="UspA" evidence="3">
    <location>
        <begin position="165"/>
        <end position="294"/>
    </location>
</feature>
<dbReference type="Gene3D" id="3.40.50.620">
    <property type="entry name" value="HUPs"/>
    <property type="match status" value="2"/>
</dbReference>
<dbReference type="Proteomes" id="UP000245639">
    <property type="component" value="Unassembled WGS sequence"/>
</dbReference>
<dbReference type="InterPro" id="IPR006015">
    <property type="entry name" value="Universal_stress_UspA"/>
</dbReference>
<dbReference type="CDD" id="cd00293">
    <property type="entry name" value="USP-like"/>
    <property type="match status" value="1"/>
</dbReference>
<evidence type="ECO:0000313" key="4">
    <source>
        <dbReference type="EMBL" id="PVZ06283.1"/>
    </source>
</evidence>
<comment type="caution">
    <text evidence="4">The sequence shown here is derived from an EMBL/GenBank/DDBJ whole genome shotgun (WGS) entry which is preliminary data.</text>
</comment>
<dbReference type="InterPro" id="IPR014729">
    <property type="entry name" value="Rossmann-like_a/b/a_fold"/>
</dbReference>
<organism evidence="4 5">
    <name type="scientific">Actinomycetospora cinnamomea</name>
    <dbReference type="NCBI Taxonomy" id="663609"/>
    <lineage>
        <taxon>Bacteria</taxon>
        <taxon>Bacillati</taxon>
        <taxon>Actinomycetota</taxon>
        <taxon>Actinomycetes</taxon>
        <taxon>Pseudonocardiales</taxon>
        <taxon>Pseudonocardiaceae</taxon>
        <taxon>Actinomycetospora</taxon>
    </lineage>
</organism>
<dbReference type="Pfam" id="PF00582">
    <property type="entry name" value="Usp"/>
    <property type="match status" value="2"/>
</dbReference>
<dbReference type="InterPro" id="IPR006016">
    <property type="entry name" value="UspA"/>
</dbReference>
<dbReference type="RefSeq" id="WP_116710046.1">
    <property type="nucleotide sequence ID" value="NZ_QEKW01000013.1"/>
</dbReference>
<reference evidence="4 5" key="1">
    <citation type="submission" date="2018-04" db="EMBL/GenBank/DDBJ databases">
        <title>Genomic Encyclopedia of Type Strains, Phase IV (KMG-IV): sequencing the most valuable type-strain genomes for metagenomic binning, comparative biology and taxonomic classification.</title>
        <authorList>
            <person name="Goeker M."/>
        </authorList>
    </citation>
    <scope>NUCLEOTIDE SEQUENCE [LARGE SCALE GENOMIC DNA]</scope>
    <source>
        <strain evidence="4 5">DSM 45771</strain>
    </source>
</reference>
<evidence type="ECO:0000256" key="2">
    <source>
        <dbReference type="SAM" id="MobiDB-lite"/>
    </source>
</evidence>
<accession>A0A2U1F273</accession>
<dbReference type="PANTHER" id="PTHR46268">
    <property type="entry name" value="STRESS RESPONSE PROTEIN NHAX"/>
    <property type="match status" value="1"/>
</dbReference>
<name>A0A2U1F273_9PSEU</name>
<dbReference type="PRINTS" id="PR01438">
    <property type="entry name" value="UNVRSLSTRESS"/>
</dbReference>